<evidence type="ECO:0000313" key="2">
    <source>
        <dbReference type="Proteomes" id="UP000485058"/>
    </source>
</evidence>
<reference evidence="1 2" key="1">
    <citation type="submission" date="2020-02" db="EMBL/GenBank/DDBJ databases">
        <title>Draft genome sequence of Haematococcus lacustris strain NIES-144.</title>
        <authorList>
            <person name="Morimoto D."/>
            <person name="Nakagawa S."/>
            <person name="Yoshida T."/>
            <person name="Sawayama S."/>
        </authorList>
    </citation>
    <scope>NUCLEOTIDE SEQUENCE [LARGE SCALE GENOMIC DNA]</scope>
    <source>
        <strain evidence="1 2">NIES-144</strain>
    </source>
</reference>
<feature type="non-terminal residue" evidence="1">
    <location>
        <position position="125"/>
    </location>
</feature>
<feature type="non-terminal residue" evidence="1">
    <location>
        <position position="1"/>
    </location>
</feature>
<keyword evidence="2" id="KW-1185">Reference proteome</keyword>
<protein>
    <submittedName>
        <fullName evidence="1">Prolyl 4-hydroxylase, beta polypeptide</fullName>
    </submittedName>
</protein>
<dbReference type="AlphaFoldDB" id="A0A699Z5B4"/>
<name>A0A699Z5B4_HAELA</name>
<comment type="caution">
    <text evidence="1">The sequence shown here is derived from an EMBL/GenBank/DDBJ whole genome shotgun (WGS) entry which is preliminary data.</text>
</comment>
<organism evidence="1 2">
    <name type="scientific">Haematococcus lacustris</name>
    <name type="common">Green alga</name>
    <name type="synonym">Haematococcus pluvialis</name>
    <dbReference type="NCBI Taxonomy" id="44745"/>
    <lineage>
        <taxon>Eukaryota</taxon>
        <taxon>Viridiplantae</taxon>
        <taxon>Chlorophyta</taxon>
        <taxon>core chlorophytes</taxon>
        <taxon>Chlorophyceae</taxon>
        <taxon>CS clade</taxon>
        <taxon>Chlamydomonadales</taxon>
        <taxon>Haematococcaceae</taxon>
        <taxon>Haematococcus</taxon>
    </lineage>
</organism>
<dbReference type="EMBL" id="BLLF01001207">
    <property type="protein sequence ID" value="GFH17827.1"/>
    <property type="molecule type" value="Genomic_DNA"/>
</dbReference>
<evidence type="ECO:0000313" key="1">
    <source>
        <dbReference type="EMBL" id="GFH17827.1"/>
    </source>
</evidence>
<sequence length="125" mass="13152">EDIVGWVLKRAGPAVWVDTPEQLSALEVQHPLLLLAYLDEADAVQQRAVGEVALQLEGARLLHTRCAVVAAAAGLEAHGVAIVTNLEGKARGLAHISSSSLSQQTSEVLATARAETLPLVVEFSP</sequence>
<dbReference type="Proteomes" id="UP000485058">
    <property type="component" value="Unassembled WGS sequence"/>
</dbReference>
<proteinExistence type="predicted"/>
<accession>A0A699Z5B4</accession>
<gene>
    <name evidence="1" type="ORF">HaLaN_14535</name>
</gene>